<dbReference type="PANTHER" id="PTHR43576:SF3">
    <property type="entry name" value="ALPHA-L-ARABINOFURANOSIDASE C"/>
    <property type="match status" value="1"/>
</dbReference>
<dbReference type="Gene3D" id="2.60.40.1180">
    <property type="entry name" value="Golgi alpha-mannosidase II"/>
    <property type="match status" value="1"/>
</dbReference>
<dbReference type="InterPro" id="IPR055235">
    <property type="entry name" value="ASD1_cat"/>
</dbReference>
<dbReference type="InterPro" id="IPR010720">
    <property type="entry name" value="Alpha-L-AF_C"/>
</dbReference>
<dbReference type="InterPro" id="IPR017853">
    <property type="entry name" value="GH"/>
</dbReference>
<dbReference type="Gene3D" id="3.20.20.80">
    <property type="entry name" value="Glycosidases"/>
    <property type="match status" value="1"/>
</dbReference>
<comment type="subunit">
    <text evidence="3">Homohexamer; trimer of dimers.</text>
</comment>
<reference evidence="10" key="1">
    <citation type="submission" date="2021-11" db="EMBL/GenBank/DDBJ databases">
        <title>Streptomyces corallinus and Kineosporia corallina sp. nov., two new coral-derived marine actinobacteria.</title>
        <authorList>
            <person name="Buangrab K."/>
            <person name="Sutthacheep M."/>
            <person name="Yeemin T."/>
            <person name="Harunari E."/>
            <person name="Igarashi Y."/>
            <person name="Sripreechasak P."/>
            <person name="Kanchanasin P."/>
            <person name="Tanasupawat S."/>
            <person name="Phongsopitanun W."/>
        </authorList>
    </citation>
    <scope>NUCLEOTIDE SEQUENCE</scope>
    <source>
        <strain evidence="10">JCM 31032</strain>
    </source>
</reference>
<dbReference type="Pfam" id="PF22848">
    <property type="entry name" value="ASD1_dom"/>
    <property type="match status" value="1"/>
</dbReference>
<feature type="domain" description="Alpha-L-arabinofuranosidase C-terminal" evidence="9">
    <location>
        <begin position="291"/>
        <end position="498"/>
    </location>
</feature>
<accession>A0A9X1N9T9</accession>
<proteinExistence type="inferred from homology"/>
<comment type="catalytic activity">
    <reaction evidence="1">
        <text>Hydrolysis of terminal non-reducing alpha-L-arabinofuranoside residues in alpha-L-arabinosides.</text>
        <dbReference type="EC" id="3.2.1.55"/>
    </reaction>
</comment>
<dbReference type="SUPFAM" id="SSF51445">
    <property type="entry name" value="(Trans)glycosidases"/>
    <property type="match status" value="1"/>
</dbReference>
<dbReference type="GO" id="GO:0000272">
    <property type="term" value="P:polysaccharide catabolic process"/>
    <property type="evidence" value="ECO:0007669"/>
    <property type="project" value="TreeGrafter"/>
</dbReference>
<dbReference type="GO" id="GO:0046556">
    <property type="term" value="F:alpha-L-arabinofuranosidase activity"/>
    <property type="evidence" value="ECO:0007669"/>
    <property type="project" value="UniProtKB-EC"/>
</dbReference>
<comment type="caution">
    <text evidence="10">The sequence shown here is derived from an EMBL/GenBank/DDBJ whole genome shotgun (WGS) entry which is preliminary data.</text>
</comment>
<dbReference type="EC" id="3.2.1.55" evidence="4"/>
<sequence>MLKASFRLDPAFTVAPVSRRTFGSFVEHMGRCVYTGIYEPGHPTADEDGFRQDVLELTREMGVSVVRYPGGNFVSGYRWEDGIGPVADRPVRRDAAWHSLETNEVGIDEFMRWAGKAGVEVMYALNLGTRGVQEALDVHEYLNQPDRTHFAELRRKNGADEPYGLKMFCLGNELDGPWQTGHKTAYEYGRLAAETARALRSVDTDLELVAVGSSHSGMPTFAAWEAEVLELAYEAVDYISAHTYYEPLNGDVASFLASAVDMDHFINSVVATADSVGAKLKSKKKIMVSVDEWNVWRQSKFAASAKAADPQEWPIAPRVIEDEYDVTDAVVVGNLLISLLRHSDRVTAACQAQLVNVIAPIRSEANGPAWRQTIFHPFAITSRLARGEVLRVEPQGPTYDTERFGEVPVVDAVATHDPESGEVSVFAVNRHQTESVTLRIELGGFEQRTFAVAEAWTLTDEDRSASNTAEQPDRVVPVESHEASVTEGVLKIELPAVSWNAVRLVAQ</sequence>
<keyword evidence="11" id="KW-1185">Reference proteome</keyword>
<dbReference type="InterPro" id="IPR013780">
    <property type="entry name" value="Glyco_hydro_b"/>
</dbReference>
<name>A0A9X1N9T9_9ACTN</name>
<dbReference type="SMART" id="SM00813">
    <property type="entry name" value="Alpha-L-AF_C"/>
    <property type="match status" value="1"/>
</dbReference>
<evidence type="ECO:0000256" key="4">
    <source>
        <dbReference type="ARBA" id="ARBA00012670"/>
    </source>
</evidence>
<organism evidence="10 11">
    <name type="scientific">Kineosporia babensis</name>
    <dbReference type="NCBI Taxonomy" id="499548"/>
    <lineage>
        <taxon>Bacteria</taxon>
        <taxon>Bacillati</taxon>
        <taxon>Actinomycetota</taxon>
        <taxon>Actinomycetes</taxon>
        <taxon>Kineosporiales</taxon>
        <taxon>Kineosporiaceae</taxon>
        <taxon>Kineosporia</taxon>
    </lineage>
</organism>
<evidence type="ECO:0000259" key="9">
    <source>
        <dbReference type="SMART" id="SM00813"/>
    </source>
</evidence>
<evidence type="ECO:0000256" key="8">
    <source>
        <dbReference type="SAM" id="MobiDB-lite"/>
    </source>
</evidence>
<dbReference type="AlphaFoldDB" id="A0A9X1N9T9"/>
<protein>
    <recommendedName>
        <fullName evidence="4">non-reducing end alpha-L-arabinofuranosidase</fullName>
        <ecNumber evidence="4">3.2.1.55</ecNumber>
    </recommendedName>
</protein>
<evidence type="ECO:0000256" key="2">
    <source>
        <dbReference type="ARBA" id="ARBA00007186"/>
    </source>
</evidence>
<evidence type="ECO:0000313" key="11">
    <source>
        <dbReference type="Proteomes" id="UP001138997"/>
    </source>
</evidence>
<evidence type="ECO:0000256" key="5">
    <source>
        <dbReference type="ARBA" id="ARBA00022801"/>
    </source>
</evidence>
<comment type="similarity">
    <text evidence="2">Belongs to the glycosyl hydrolase 51 family.</text>
</comment>
<evidence type="ECO:0000256" key="3">
    <source>
        <dbReference type="ARBA" id="ARBA00011165"/>
    </source>
</evidence>
<feature type="region of interest" description="Disordered" evidence="8">
    <location>
        <begin position="461"/>
        <end position="480"/>
    </location>
</feature>
<gene>
    <name evidence="10" type="ORF">LR394_02740</name>
</gene>
<keyword evidence="7" id="KW-0326">Glycosidase</keyword>
<dbReference type="EMBL" id="JAJOMB010000001">
    <property type="protein sequence ID" value="MCD5309799.1"/>
    <property type="molecule type" value="Genomic_DNA"/>
</dbReference>
<evidence type="ECO:0000256" key="1">
    <source>
        <dbReference type="ARBA" id="ARBA00001462"/>
    </source>
</evidence>
<evidence type="ECO:0000256" key="6">
    <source>
        <dbReference type="ARBA" id="ARBA00023277"/>
    </source>
</evidence>
<keyword evidence="5" id="KW-0378">Hydrolase</keyword>
<dbReference type="RefSeq" id="WP_231438717.1">
    <property type="nucleotide sequence ID" value="NZ_JAJOMB010000001.1"/>
</dbReference>
<dbReference type="SUPFAM" id="SSF51011">
    <property type="entry name" value="Glycosyl hydrolase domain"/>
    <property type="match status" value="1"/>
</dbReference>
<evidence type="ECO:0000313" key="10">
    <source>
        <dbReference type="EMBL" id="MCD5309799.1"/>
    </source>
</evidence>
<dbReference type="Pfam" id="PF06964">
    <property type="entry name" value="Alpha-L-AF_C"/>
    <property type="match status" value="1"/>
</dbReference>
<keyword evidence="6" id="KW-0119">Carbohydrate metabolism</keyword>
<dbReference type="PANTHER" id="PTHR43576">
    <property type="entry name" value="ALPHA-L-ARABINOFURANOSIDASE C-RELATED"/>
    <property type="match status" value="1"/>
</dbReference>
<dbReference type="GO" id="GO:0046373">
    <property type="term" value="P:L-arabinose metabolic process"/>
    <property type="evidence" value="ECO:0007669"/>
    <property type="project" value="InterPro"/>
</dbReference>
<evidence type="ECO:0000256" key="7">
    <source>
        <dbReference type="ARBA" id="ARBA00023295"/>
    </source>
</evidence>
<dbReference type="Proteomes" id="UP001138997">
    <property type="component" value="Unassembled WGS sequence"/>
</dbReference>